<evidence type="ECO:0000256" key="1">
    <source>
        <dbReference type="SAM" id="MobiDB-lite"/>
    </source>
</evidence>
<organism evidence="2">
    <name type="scientific">Anguilla anguilla</name>
    <name type="common">European freshwater eel</name>
    <name type="synonym">Muraena anguilla</name>
    <dbReference type="NCBI Taxonomy" id="7936"/>
    <lineage>
        <taxon>Eukaryota</taxon>
        <taxon>Metazoa</taxon>
        <taxon>Chordata</taxon>
        <taxon>Craniata</taxon>
        <taxon>Vertebrata</taxon>
        <taxon>Euteleostomi</taxon>
        <taxon>Actinopterygii</taxon>
        <taxon>Neopterygii</taxon>
        <taxon>Teleostei</taxon>
        <taxon>Anguilliformes</taxon>
        <taxon>Anguillidae</taxon>
        <taxon>Anguilla</taxon>
    </lineage>
</organism>
<evidence type="ECO:0000313" key="2">
    <source>
        <dbReference type="EMBL" id="JAH77114.1"/>
    </source>
</evidence>
<dbReference type="AlphaFoldDB" id="A0A0E9VG54"/>
<feature type="region of interest" description="Disordered" evidence="1">
    <location>
        <begin position="32"/>
        <end position="55"/>
    </location>
</feature>
<sequence>MEMKLQITNRFGLLVLLIVGLLCLTVVGLTSHPMQSKSSGGQSGFNFDPQENKDS</sequence>
<dbReference type="EMBL" id="GBXM01031463">
    <property type="protein sequence ID" value="JAH77114.1"/>
    <property type="molecule type" value="Transcribed_RNA"/>
</dbReference>
<reference evidence="2" key="1">
    <citation type="submission" date="2014-11" db="EMBL/GenBank/DDBJ databases">
        <authorList>
            <person name="Amaro Gonzalez C."/>
        </authorList>
    </citation>
    <scope>NUCLEOTIDE SEQUENCE</scope>
</reference>
<name>A0A0E9VG54_ANGAN</name>
<accession>A0A0E9VG54</accession>
<reference evidence="2" key="2">
    <citation type="journal article" date="2015" name="Fish Shellfish Immunol.">
        <title>Early steps in the European eel (Anguilla anguilla)-Vibrio vulnificus interaction in the gills: Role of the RtxA13 toxin.</title>
        <authorList>
            <person name="Callol A."/>
            <person name="Pajuelo D."/>
            <person name="Ebbesson L."/>
            <person name="Teles M."/>
            <person name="MacKenzie S."/>
            <person name="Amaro C."/>
        </authorList>
    </citation>
    <scope>NUCLEOTIDE SEQUENCE</scope>
</reference>
<protein>
    <submittedName>
        <fullName evidence="2">Uncharacterized protein</fullName>
    </submittedName>
</protein>
<proteinExistence type="predicted"/>